<dbReference type="SUPFAM" id="SSF100879">
    <property type="entry name" value="Lesion bypass DNA polymerase (Y-family), little finger domain"/>
    <property type="match status" value="1"/>
</dbReference>
<keyword evidence="8" id="KW-1185">Reference proteome</keyword>
<dbReference type="Gene3D" id="3.40.1170.60">
    <property type="match status" value="1"/>
</dbReference>
<dbReference type="HAMAP" id="MF_01113">
    <property type="entry name" value="DNApol_IV"/>
    <property type="match status" value="1"/>
</dbReference>
<comment type="subcellular location">
    <subcellularLocation>
        <location evidence="5">Cytoplasm</location>
    </subcellularLocation>
</comment>
<dbReference type="NCBIfam" id="NF002677">
    <property type="entry name" value="PRK02406.1"/>
    <property type="match status" value="1"/>
</dbReference>
<dbReference type="Gene3D" id="3.30.70.270">
    <property type="match status" value="1"/>
</dbReference>
<keyword evidence="3 5" id="KW-0235">DNA replication</keyword>
<keyword evidence="4 5" id="KW-0239">DNA-directed DNA polymerase</keyword>
<dbReference type="RefSeq" id="WP_203165869.1">
    <property type="nucleotide sequence ID" value="NZ_JAEVLS010000001.1"/>
</dbReference>
<keyword evidence="5" id="KW-0227">DNA damage</keyword>
<comment type="subunit">
    <text evidence="5">Monomer.</text>
</comment>
<feature type="site" description="Substrate discrimination" evidence="5">
    <location>
        <position position="14"/>
    </location>
</feature>
<comment type="caution">
    <text evidence="7">The sequence shown here is derived from an EMBL/GenBank/DDBJ whole genome shotgun (WGS) entry which is preliminary data.</text>
</comment>
<keyword evidence="5" id="KW-0460">Magnesium</keyword>
<dbReference type="CDD" id="cd03586">
    <property type="entry name" value="PolY_Pol_IV_kappa"/>
    <property type="match status" value="1"/>
</dbReference>
<dbReference type="Proteomes" id="UP000661077">
    <property type="component" value="Unassembled WGS sequence"/>
</dbReference>
<dbReference type="PANTHER" id="PTHR11076">
    <property type="entry name" value="DNA REPAIR POLYMERASE UMUC / TRANSFERASE FAMILY MEMBER"/>
    <property type="match status" value="1"/>
</dbReference>
<dbReference type="EMBL" id="JAEVLS010000001">
    <property type="protein sequence ID" value="MBM0103918.1"/>
    <property type="molecule type" value="Genomic_DNA"/>
</dbReference>
<dbReference type="InterPro" id="IPR022880">
    <property type="entry name" value="DNApol_IV"/>
</dbReference>
<feature type="active site" evidence="5">
    <location>
        <position position="104"/>
    </location>
</feature>
<dbReference type="SUPFAM" id="SSF56672">
    <property type="entry name" value="DNA/RNA polymerases"/>
    <property type="match status" value="1"/>
</dbReference>
<keyword evidence="5 7" id="KW-0808">Transferase</keyword>
<keyword evidence="2 5" id="KW-0515">Mutator protein</keyword>
<evidence type="ECO:0000313" key="8">
    <source>
        <dbReference type="Proteomes" id="UP000661077"/>
    </source>
</evidence>
<dbReference type="Pfam" id="PF11799">
    <property type="entry name" value="IMS_C"/>
    <property type="match status" value="1"/>
</dbReference>
<organism evidence="7 8">
    <name type="scientific">Steroidobacter gossypii</name>
    <dbReference type="NCBI Taxonomy" id="2805490"/>
    <lineage>
        <taxon>Bacteria</taxon>
        <taxon>Pseudomonadati</taxon>
        <taxon>Pseudomonadota</taxon>
        <taxon>Gammaproteobacteria</taxon>
        <taxon>Steroidobacterales</taxon>
        <taxon>Steroidobacteraceae</taxon>
        <taxon>Steroidobacter</taxon>
    </lineage>
</organism>
<dbReference type="InterPro" id="IPR001126">
    <property type="entry name" value="UmuC"/>
</dbReference>
<keyword evidence="5 7" id="KW-0548">Nucleotidyltransferase</keyword>
<dbReference type="InterPro" id="IPR050116">
    <property type="entry name" value="DNA_polymerase-Y"/>
</dbReference>
<dbReference type="InterPro" id="IPR043128">
    <property type="entry name" value="Rev_trsase/Diguanyl_cyclase"/>
</dbReference>
<comment type="function">
    <text evidence="5">Poorly processive, error-prone DNA polymerase involved in untargeted mutagenesis. Copies undamaged DNA at stalled replication forks, which arise in vivo from mismatched or misaligned primer ends. These misaligned primers can be extended by PolIV. Exhibits no 3'-5' exonuclease (proofreading) activity. May be involved in translesional synthesis, in conjunction with the beta clamp from PolIII.</text>
</comment>
<dbReference type="Pfam" id="PF00817">
    <property type="entry name" value="IMS"/>
    <property type="match status" value="1"/>
</dbReference>
<keyword evidence="5" id="KW-0234">DNA repair</keyword>
<keyword evidence="5" id="KW-0963">Cytoplasm</keyword>
<gene>
    <name evidence="5 7" type="primary">dinB</name>
    <name evidence="7" type="ORF">JM946_04150</name>
</gene>
<keyword evidence="5" id="KW-0479">Metal-binding</keyword>
<dbReference type="NCBIfam" id="NF002882">
    <property type="entry name" value="PRK03348.1"/>
    <property type="match status" value="1"/>
</dbReference>
<accession>A0ABS1WSG0</accession>
<dbReference type="EC" id="2.7.7.7" evidence="5"/>
<evidence type="ECO:0000256" key="2">
    <source>
        <dbReference type="ARBA" id="ARBA00022457"/>
    </source>
</evidence>
<name>A0ABS1WSG0_9GAMM</name>
<dbReference type="PROSITE" id="PS50173">
    <property type="entry name" value="UMUC"/>
    <property type="match status" value="1"/>
</dbReference>
<protein>
    <recommendedName>
        <fullName evidence="5">DNA polymerase IV</fullName>
        <shortName evidence="5">Pol IV</shortName>
        <ecNumber evidence="5">2.7.7.7</ecNumber>
    </recommendedName>
</protein>
<dbReference type="Gene3D" id="3.30.1490.100">
    <property type="entry name" value="DNA polymerase, Y-family, little finger domain"/>
    <property type="match status" value="1"/>
</dbReference>
<reference evidence="7 8" key="1">
    <citation type="journal article" date="2021" name="Int. J. Syst. Evol. Microbiol.">
        <title>Steroidobacter gossypii sp. nov., isolated from soil of cotton cropping field.</title>
        <authorList>
            <person name="Huang R."/>
            <person name="Yang S."/>
            <person name="Zhen C."/>
            <person name="Liu W."/>
        </authorList>
    </citation>
    <scope>NUCLEOTIDE SEQUENCE [LARGE SCALE GENOMIC DNA]</scope>
    <source>
        <strain evidence="7 8">S1-65</strain>
    </source>
</reference>
<dbReference type="InterPro" id="IPR043502">
    <property type="entry name" value="DNA/RNA_pol_sf"/>
</dbReference>
<evidence type="ECO:0000256" key="5">
    <source>
        <dbReference type="HAMAP-Rule" id="MF_01113"/>
    </source>
</evidence>
<comment type="catalytic activity">
    <reaction evidence="5">
        <text>DNA(n) + a 2'-deoxyribonucleoside 5'-triphosphate = DNA(n+1) + diphosphate</text>
        <dbReference type="Rhea" id="RHEA:22508"/>
        <dbReference type="Rhea" id="RHEA-COMP:17339"/>
        <dbReference type="Rhea" id="RHEA-COMP:17340"/>
        <dbReference type="ChEBI" id="CHEBI:33019"/>
        <dbReference type="ChEBI" id="CHEBI:61560"/>
        <dbReference type="ChEBI" id="CHEBI:173112"/>
        <dbReference type="EC" id="2.7.7.7"/>
    </reaction>
</comment>
<evidence type="ECO:0000259" key="6">
    <source>
        <dbReference type="PROSITE" id="PS50173"/>
    </source>
</evidence>
<feature type="domain" description="UmuC" evidence="6">
    <location>
        <begin position="5"/>
        <end position="185"/>
    </location>
</feature>
<evidence type="ECO:0000256" key="1">
    <source>
        <dbReference type="ARBA" id="ARBA00010945"/>
    </source>
</evidence>
<comment type="cofactor">
    <cofactor evidence="5">
        <name>Mg(2+)</name>
        <dbReference type="ChEBI" id="CHEBI:18420"/>
    </cofactor>
    <text evidence="5">Binds 2 magnesium ions per subunit.</text>
</comment>
<sequence>MTRSILHVDMDAFYASVEMRDNPELRGKPVIVGGLGGRGVVAAASYEVRKYGVHSAMPMREALRRCPHAVCVKPRFDQYKAVSNTVFEIFHRFTPLVQGLSLDEAFLDVTQSERALGSAESIAKQIKQLILQQTQLTASVGVAPNKLVAKIASDLRKPDGLVVVPPDQVTAILDPLPIRRLHGLGNKTAPLLERFGIVTLRDLRLAPEATLRSVFGKYAAQIKARAAGEDDRPVIPDYDEKQISSETTFDRDIVDPSKLHAELAELADRTAARLRAQGWLSERVTVKIRRHDFKTYTRQCAVRPATQETRPLAAAAAKLLDEWLAAQPHTPIRLLGVGAGDLTAQPQLDLFSMPESKRNQHLDAALDDIRAKFGSSAVSRASSLRSRDPR</sequence>
<evidence type="ECO:0000256" key="3">
    <source>
        <dbReference type="ARBA" id="ARBA00022705"/>
    </source>
</evidence>
<evidence type="ECO:0000313" key="7">
    <source>
        <dbReference type="EMBL" id="MBM0103918.1"/>
    </source>
</evidence>
<dbReference type="PANTHER" id="PTHR11076:SF33">
    <property type="entry name" value="DNA POLYMERASE KAPPA"/>
    <property type="match status" value="1"/>
</dbReference>
<comment type="similarity">
    <text evidence="1 5">Belongs to the DNA polymerase type-Y family.</text>
</comment>
<dbReference type="Gene3D" id="1.10.150.20">
    <property type="entry name" value="5' to 3' exonuclease, C-terminal subdomain"/>
    <property type="match status" value="1"/>
</dbReference>
<dbReference type="GO" id="GO:0003887">
    <property type="term" value="F:DNA-directed DNA polymerase activity"/>
    <property type="evidence" value="ECO:0007669"/>
    <property type="project" value="UniProtKB-EC"/>
</dbReference>
<dbReference type="InterPro" id="IPR036775">
    <property type="entry name" value="DNA_pol_Y-fam_lit_finger_sf"/>
</dbReference>
<evidence type="ECO:0000256" key="4">
    <source>
        <dbReference type="ARBA" id="ARBA00022932"/>
    </source>
</evidence>
<feature type="binding site" evidence="5">
    <location>
        <position position="103"/>
    </location>
    <ligand>
        <name>Mg(2+)</name>
        <dbReference type="ChEBI" id="CHEBI:18420"/>
    </ligand>
</feature>
<feature type="binding site" evidence="5">
    <location>
        <position position="9"/>
    </location>
    <ligand>
        <name>Mg(2+)</name>
        <dbReference type="ChEBI" id="CHEBI:18420"/>
    </ligand>
</feature>
<dbReference type="InterPro" id="IPR017961">
    <property type="entry name" value="DNA_pol_Y-fam_little_finger"/>
</dbReference>
<proteinExistence type="inferred from homology"/>
<keyword evidence="5" id="KW-0238">DNA-binding</keyword>